<proteinExistence type="predicted"/>
<dbReference type="GO" id="GO:0006400">
    <property type="term" value="P:tRNA modification"/>
    <property type="evidence" value="ECO:0007669"/>
    <property type="project" value="InterPro"/>
</dbReference>
<dbReference type="PANTHER" id="PTHR33406">
    <property type="entry name" value="MEMBRANE PROTEIN MJ1562-RELATED"/>
    <property type="match status" value="1"/>
</dbReference>
<dbReference type="InterPro" id="IPR036511">
    <property type="entry name" value="TGT-like_sf"/>
</dbReference>
<sequence length="1199" mass="124072">MASLLYKVGRFCYRKWWLVLVLWIVAFVAIGAAGSAVSKPFKDDFNLPGSRAVEAQDVLQEKFPETAKTQAPTATVVLQSTNGQRLDQGGNAAAVTAVVTKLREVPELTDADRAAVVNPTVGAAAAENLSSDGRTAQIRFSFSDVKEVSEESKEAVEEAKKAGTDAGLKVESAGSANETEAEPPAELIGIVVAVIVMIITFAALLAALMPLGAALIGIGLSTSIIAIGTSFLTLGTSTTGLSMMIGLAVGIDYSLFVISRYRQELVTTSDRAHAAGLAVGTAGSAVVFAGATVIIALCGLSITGMSFLSQMGLGAAVTVALAVLVALTVLPALLGLFKSAVFTPKLPLLWTPEQTERRPMGQRIGELLTSKPLPFLVGAVAILAVAAIPIGKLELGLDFEAPSDKAAVQMQTEAFGAGKSSPLVAVIDTQGRGDLTAATTRFADEARTLPGIAHDGVIGPVPNAKGDAAQFIIVPESGPSTKQTATLLDELRERAETVGGATSTFVGIGGAAAINADFSETLTSKLPLYLVVVVGLAILLLMIVFRSVIIPIIASLGFLLSIAATFGVTVGFFQEGWLGWIAPEERGPILVFMPIFLIGIVFGLAMDYQVFLVSRMREEHHHGAPALEAIRIGYRSGARVVTAAAIIMISVFAGFTLSSMTFLKLMGFAMAAAIVFDAFLVRMIIMPTAMAVLGERAWWIPRWLDKVLPRIDVEGDGLRAMSAAMAAPCAPADTAAPQDVPTSAEAKTAPITAAATVPVAGPAPAPLRRGRAAPHAGVPHAGAAGGPVLLTPAAGTGAPQASPRSTAEIAELRASNRALAAELSELRSDYRSLSAHARLQADSVTDPVRFEIGSTDGGARSGTLHTAHRTIATPAFVASAPLAAIPGVDPASALALGADAVTVDGTRLKVHPGAETIEEAGGLAAFAGWDLPLFVDVSAPSSDPESAVTAAHRLGGDVVFAPASGTGARRALAEHNWLTALRRGETSLWASVPLRLSQDRAAVRELLARHEEDVRSGGLGFGGVRFLGGVAAPEARTALATLVEALGAQRPRYVAGVRGPEDLLHAVDAGIDLIESAAPQELAARGIALTPDGPLSLSAPSSRGDVRPLAADGAPSGLNRAYLHHLYRTDVPSAVQAVTRHNLRYLAELTAGARRAIADGRYPAYRDAVLRRFGAGDGAATTSRGVVDPRDEDVVGTPS</sequence>
<keyword evidence="4 7" id="KW-1133">Transmembrane helix</keyword>
<dbReference type="SUPFAM" id="SSF82866">
    <property type="entry name" value="Multidrug efflux transporter AcrB transmembrane domain"/>
    <property type="match status" value="2"/>
</dbReference>
<dbReference type="InterPro" id="IPR004869">
    <property type="entry name" value="MMPL_dom"/>
</dbReference>
<dbReference type="InterPro" id="IPR002616">
    <property type="entry name" value="tRNA_ribo_trans-like"/>
</dbReference>
<gene>
    <name evidence="9" type="ORF">SAMN04489765_3471</name>
</gene>
<dbReference type="STRING" id="47312.SAMN04489765_3471"/>
<evidence type="ECO:0000256" key="5">
    <source>
        <dbReference type="ARBA" id="ARBA00023136"/>
    </source>
</evidence>
<feature type="transmembrane region" description="Helical" evidence="7">
    <location>
        <begin position="240"/>
        <end position="258"/>
    </location>
</feature>
<feature type="transmembrane region" description="Helical" evidence="7">
    <location>
        <begin position="589"/>
        <end position="608"/>
    </location>
</feature>
<feature type="region of interest" description="Disordered" evidence="6">
    <location>
        <begin position="765"/>
        <end position="806"/>
    </location>
</feature>
<evidence type="ECO:0000259" key="8">
    <source>
        <dbReference type="PROSITE" id="PS50156"/>
    </source>
</evidence>
<feature type="transmembrane region" description="Helical" evidence="7">
    <location>
        <begin position="552"/>
        <end position="573"/>
    </location>
</feature>
<evidence type="ECO:0000256" key="2">
    <source>
        <dbReference type="ARBA" id="ARBA00022475"/>
    </source>
</evidence>
<evidence type="ECO:0000313" key="9">
    <source>
        <dbReference type="EMBL" id="SDR15034.1"/>
    </source>
</evidence>
<feature type="transmembrane region" description="Helical" evidence="7">
    <location>
        <begin position="314"/>
        <end position="337"/>
    </location>
</feature>
<reference evidence="10" key="1">
    <citation type="submission" date="2016-10" db="EMBL/GenBank/DDBJ databases">
        <authorList>
            <person name="Varghese N."/>
            <person name="Submissions S."/>
        </authorList>
    </citation>
    <scope>NUCLEOTIDE SEQUENCE [LARGE SCALE GENOMIC DNA]</scope>
    <source>
        <strain evidence="10">DSM 44142</strain>
    </source>
</reference>
<dbReference type="InterPro" id="IPR000731">
    <property type="entry name" value="SSD"/>
</dbReference>
<keyword evidence="3 7" id="KW-0812">Transmembrane</keyword>
<dbReference type="PROSITE" id="PS50156">
    <property type="entry name" value="SSD"/>
    <property type="match status" value="1"/>
</dbReference>
<dbReference type="PANTHER" id="PTHR33406:SF13">
    <property type="entry name" value="MEMBRANE PROTEIN YDFJ"/>
    <property type="match status" value="1"/>
</dbReference>
<dbReference type="NCBIfam" id="TIGR00449">
    <property type="entry name" value="tgt_general"/>
    <property type="match status" value="1"/>
</dbReference>
<dbReference type="AlphaFoldDB" id="A0A1H1GP91"/>
<feature type="transmembrane region" description="Helical" evidence="7">
    <location>
        <begin position="187"/>
        <end position="208"/>
    </location>
</feature>
<evidence type="ECO:0000256" key="3">
    <source>
        <dbReference type="ARBA" id="ARBA00022692"/>
    </source>
</evidence>
<evidence type="ECO:0000256" key="4">
    <source>
        <dbReference type="ARBA" id="ARBA00022989"/>
    </source>
</evidence>
<evidence type="ECO:0000313" key="10">
    <source>
        <dbReference type="Proteomes" id="UP000183053"/>
    </source>
</evidence>
<comment type="subcellular location">
    <subcellularLocation>
        <location evidence="1">Cell membrane</location>
        <topology evidence="1">Multi-pass membrane protein</topology>
    </subcellularLocation>
</comment>
<evidence type="ECO:0000256" key="6">
    <source>
        <dbReference type="SAM" id="MobiDB-lite"/>
    </source>
</evidence>
<organism evidence="9 10">
    <name type="scientific">Tsukamurella pulmonis</name>
    <dbReference type="NCBI Taxonomy" id="47312"/>
    <lineage>
        <taxon>Bacteria</taxon>
        <taxon>Bacillati</taxon>
        <taxon>Actinomycetota</taxon>
        <taxon>Actinomycetes</taxon>
        <taxon>Mycobacteriales</taxon>
        <taxon>Tsukamurellaceae</taxon>
        <taxon>Tsukamurella</taxon>
    </lineage>
</organism>
<dbReference type="Proteomes" id="UP000183053">
    <property type="component" value="Unassembled WGS sequence"/>
</dbReference>
<dbReference type="RefSeq" id="WP_068568270.1">
    <property type="nucleotide sequence ID" value="NZ_FNLF01000002.1"/>
</dbReference>
<dbReference type="GO" id="GO:0005886">
    <property type="term" value="C:plasma membrane"/>
    <property type="evidence" value="ECO:0007669"/>
    <property type="project" value="UniProtKB-SubCell"/>
</dbReference>
<dbReference type="Pfam" id="PF01702">
    <property type="entry name" value="TGT"/>
    <property type="match status" value="2"/>
</dbReference>
<keyword evidence="10" id="KW-1185">Reference proteome</keyword>
<keyword evidence="5 7" id="KW-0472">Membrane</keyword>
<protein>
    <submittedName>
        <fullName evidence="9">tRNA-guanine family transglycosylase</fullName>
    </submittedName>
</protein>
<dbReference type="Pfam" id="PF03176">
    <property type="entry name" value="MMPL"/>
    <property type="match status" value="2"/>
</dbReference>
<feature type="transmembrane region" description="Helical" evidence="7">
    <location>
        <begin position="526"/>
        <end position="545"/>
    </location>
</feature>
<feature type="transmembrane region" description="Helical" evidence="7">
    <location>
        <begin position="373"/>
        <end position="391"/>
    </location>
</feature>
<dbReference type="SUPFAM" id="SSF51713">
    <property type="entry name" value="tRNA-guanine transglycosylase"/>
    <property type="match status" value="1"/>
</dbReference>
<feature type="compositionally biased region" description="Low complexity" evidence="6">
    <location>
        <begin position="773"/>
        <end position="788"/>
    </location>
</feature>
<dbReference type="OrthoDB" id="7051771at2"/>
<feature type="region of interest" description="Disordered" evidence="6">
    <location>
        <begin position="1179"/>
        <end position="1199"/>
    </location>
</feature>
<feature type="transmembrane region" description="Helical" evidence="7">
    <location>
        <begin position="640"/>
        <end position="662"/>
    </location>
</feature>
<keyword evidence="2" id="KW-1003">Cell membrane</keyword>
<evidence type="ECO:0000256" key="1">
    <source>
        <dbReference type="ARBA" id="ARBA00004651"/>
    </source>
</evidence>
<dbReference type="EMBL" id="FNLF01000002">
    <property type="protein sequence ID" value="SDR15034.1"/>
    <property type="molecule type" value="Genomic_DNA"/>
</dbReference>
<dbReference type="Gene3D" id="3.20.20.105">
    <property type="entry name" value="Queuine tRNA-ribosyltransferase-like"/>
    <property type="match status" value="1"/>
</dbReference>
<name>A0A1H1GP91_9ACTN</name>
<dbReference type="InterPro" id="IPR050545">
    <property type="entry name" value="Mycobact_MmpL"/>
</dbReference>
<feature type="transmembrane region" description="Helical" evidence="7">
    <location>
        <begin position="279"/>
        <end position="302"/>
    </location>
</feature>
<feature type="domain" description="SSD" evidence="8">
    <location>
        <begin position="191"/>
        <end position="336"/>
    </location>
</feature>
<feature type="transmembrane region" description="Helical" evidence="7">
    <location>
        <begin position="215"/>
        <end position="234"/>
    </location>
</feature>
<dbReference type="Gene3D" id="1.20.1640.10">
    <property type="entry name" value="Multidrug efflux transporter AcrB transmembrane domain"/>
    <property type="match status" value="2"/>
</dbReference>
<evidence type="ECO:0000256" key="7">
    <source>
        <dbReference type="SAM" id="Phobius"/>
    </source>
</evidence>
<accession>A0A1H1GP91</accession>